<dbReference type="AlphaFoldDB" id="A0A6A6JJE4"/>
<evidence type="ECO:0000313" key="2">
    <source>
        <dbReference type="Proteomes" id="UP000800097"/>
    </source>
</evidence>
<organism evidence="1 2">
    <name type="scientific">Westerdykella ornata</name>
    <dbReference type="NCBI Taxonomy" id="318751"/>
    <lineage>
        <taxon>Eukaryota</taxon>
        <taxon>Fungi</taxon>
        <taxon>Dikarya</taxon>
        <taxon>Ascomycota</taxon>
        <taxon>Pezizomycotina</taxon>
        <taxon>Dothideomycetes</taxon>
        <taxon>Pleosporomycetidae</taxon>
        <taxon>Pleosporales</taxon>
        <taxon>Sporormiaceae</taxon>
        <taxon>Westerdykella</taxon>
    </lineage>
</organism>
<protein>
    <submittedName>
        <fullName evidence="1">Uncharacterized protein</fullName>
    </submittedName>
</protein>
<gene>
    <name evidence="1" type="ORF">EI97DRAFT_501147</name>
</gene>
<reference evidence="1" key="1">
    <citation type="journal article" date="2020" name="Stud. Mycol.">
        <title>101 Dothideomycetes genomes: a test case for predicting lifestyles and emergence of pathogens.</title>
        <authorList>
            <person name="Haridas S."/>
            <person name="Albert R."/>
            <person name="Binder M."/>
            <person name="Bloem J."/>
            <person name="Labutti K."/>
            <person name="Salamov A."/>
            <person name="Andreopoulos B."/>
            <person name="Baker S."/>
            <person name="Barry K."/>
            <person name="Bills G."/>
            <person name="Bluhm B."/>
            <person name="Cannon C."/>
            <person name="Castanera R."/>
            <person name="Culley D."/>
            <person name="Daum C."/>
            <person name="Ezra D."/>
            <person name="Gonzalez J."/>
            <person name="Henrissat B."/>
            <person name="Kuo A."/>
            <person name="Liang C."/>
            <person name="Lipzen A."/>
            <person name="Lutzoni F."/>
            <person name="Magnuson J."/>
            <person name="Mondo S."/>
            <person name="Nolan M."/>
            <person name="Ohm R."/>
            <person name="Pangilinan J."/>
            <person name="Park H.-J."/>
            <person name="Ramirez L."/>
            <person name="Alfaro M."/>
            <person name="Sun H."/>
            <person name="Tritt A."/>
            <person name="Yoshinaga Y."/>
            <person name="Zwiers L.-H."/>
            <person name="Turgeon B."/>
            <person name="Goodwin S."/>
            <person name="Spatafora J."/>
            <person name="Crous P."/>
            <person name="Grigoriev I."/>
        </authorList>
    </citation>
    <scope>NUCLEOTIDE SEQUENCE</scope>
    <source>
        <strain evidence="1">CBS 379.55</strain>
    </source>
</reference>
<accession>A0A6A6JJE4</accession>
<dbReference type="RefSeq" id="XP_033653904.1">
    <property type="nucleotide sequence ID" value="XM_033802692.1"/>
</dbReference>
<keyword evidence="2" id="KW-1185">Reference proteome</keyword>
<sequence>MGLRRERGGTIDMRGANGIGGPEGFDERGAPGEYIDIGVSEYIDIQGVYVVITDDIQGVSCSTLLNGSPLVGRVWLISALSAQDARTYAGGSGGAELKNLACCCRCWWPKIENGVCNSKMRRVDRLMLLVTLSSASCGVLGGLSLSIRYENQNKTEQGHLMPPTKKECRLRSKNAAGQIVAPRMREARAS</sequence>
<evidence type="ECO:0000313" key="1">
    <source>
        <dbReference type="EMBL" id="KAF2276365.1"/>
    </source>
</evidence>
<dbReference type="EMBL" id="ML986493">
    <property type="protein sequence ID" value="KAF2276365.1"/>
    <property type="molecule type" value="Genomic_DNA"/>
</dbReference>
<dbReference type="Proteomes" id="UP000800097">
    <property type="component" value="Unassembled WGS sequence"/>
</dbReference>
<dbReference type="GeneID" id="54555867"/>
<name>A0A6A6JJE4_WESOR</name>
<proteinExistence type="predicted"/>